<evidence type="ECO:0000256" key="6">
    <source>
        <dbReference type="ARBA" id="ARBA00023155"/>
    </source>
</evidence>
<dbReference type="GO" id="GO:0000981">
    <property type="term" value="F:DNA-binding transcription factor activity, RNA polymerase II-specific"/>
    <property type="evidence" value="ECO:0007669"/>
    <property type="project" value="TreeGrafter"/>
</dbReference>
<evidence type="ECO:0000259" key="10">
    <source>
        <dbReference type="PROSITE" id="PS50023"/>
    </source>
</evidence>
<keyword evidence="3 8" id="KW-0862">Zinc</keyword>
<evidence type="ECO:0000256" key="3">
    <source>
        <dbReference type="ARBA" id="ARBA00022833"/>
    </source>
</evidence>
<keyword evidence="4 8" id="KW-0440">LIM domain</keyword>
<accession>A0A979FND8</accession>
<dbReference type="Pfam" id="PF00412">
    <property type="entry name" value="LIM"/>
    <property type="match status" value="1"/>
</dbReference>
<feature type="region of interest" description="Disordered" evidence="9">
    <location>
        <begin position="65"/>
        <end position="115"/>
    </location>
</feature>
<keyword evidence="2 8" id="KW-0479">Metal-binding</keyword>
<dbReference type="GO" id="GO:0030182">
    <property type="term" value="P:neuron differentiation"/>
    <property type="evidence" value="ECO:0007669"/>
    <property type="project" value="TreeGrafter"/>
</dbReference>
<dbReference type="GO" id="GO:0046872">
    <property type="term" value="F:metal ion binding"/>
    <property type="evidence" value="ECO:0007669"/>
    <property type="project" value="UniProtKB-KW"/>
</dbReference>
<evidence type="ECO:0000313" key="12">
    <source>
        <dbReference type="RefSeq" id="XP_047738571.1"/>
    </source>
</evidence>
<sequence length="192" mass="20719">MSSKKCVKCSQVIGKTEWVMKCRGELYHTTCFTCSVCDCMLQKGMSVGFTPTGLVCQDHIPPSVLTPSPAQSTTSPQTPSKIKSDPDGSQDNQVKLQKNREAKSHARANSPYPPCRGKTPYGLLLHQSLSPSVPQSLSPSVLQSLSPSVPLSLSPSVPQSLSPSVPQSLNPPSLRPSVHQFCLTLQAHHRCQ</sequence>
<dbReference type="InterPro" id="IPR050453">
    <property type="entry name" value="LIM_Homeobox_TF"/>
</dbReference>
<comment type="subcellular location">
    <subcellularLocation>
        <location evidence="1">Nucleus</location>
    </subcellularLocation>
</comment>
<dbReference type="KEGG" id="hazt:125178562"/>
<evidence type="ECO:0000256" key="1">
    <source>
        <dbReference type="ARBA" id="ARBA00004123"/>
    </source>
</evidence>
<keyword evidence="5" id="KW-0238">DNA-binding</keyword>
<feature type="compositionally biased region" description="Polar residues" evidence="9">
    <location>
        <begin position="65"/>
        <end position="96"/>
    </location>
</feature>
<proteinExistence type="predicted"/>
<evidence type="ECO:0000256" key="5">
    <source>
        <dbReference type="ARBA" id="ARBA00023125"/>
    </source>
</evidence>
<dbReference type="AlphaFoldDB" id="A0A979FND8"/>
<feature type="domain" description="LIM zinc-binding" evidence="10">
    <location>
        <begin position="4"/>
        <end position="66"/>
    </location>
</feature>
<dbReference type="GeneID" id="125178562"/>
<dbReference type="PANTHER" id="PTHR24208:SF166">
    <property type="entry name" value="LIM HOMEOBOX TRANSCRIPTION FACTOR 1 ALPHA, ISOFORM B"/>
    <property type="match status" value="1"/>
</dbReference>
<protein>
    <submittedName>
        <fullName evidence="12">LIM/homeobox protein lim-4-like</fullName>
    </submittedName>
</protein>
<evidence type="ECO:0000256" key="2">
    <source>
        <dbReference type="ARBA" id="ARBA00022723"/>
    </source>
</evidence>
<dbReference type="PROSITE" id="PS00478">
    <property type="entry name" value="LIM_DOMAIN_1"/>
    <property type="match status" value="1"/>
</dbReference>
<evidence type="ECO:0000256" key="4">
    <source>
        <dbReference type="ARBA" id="ARBA00023038"/>
    </source>
</evidence>
<dbReference type="RefSeq" id="XP_047738571.1">
    <property type="nucleotide sequence ID" value="XM_047882615.1"/>
</dbReference>
<organism evidence="11 12">
    <name type="scientific">Hyalella azteca</name>
    <name type="common">Amphipod</name>
    <dbReference type="NCBI Taxonomy" id="294128"/>
    <lineage>
        <taxon>Eukaryota</taxon>
        <taxon>Metazoa</taxon>
        <taxon>Ecdysozoa</taxon>
        <taxon>Arthropoda</taxon>
        <taxon>Crustacea</taxon>
        <taxon>Multicrustacea</taxon>
        <taxon>Malacostraca</taxon>
        <taxon>Eumalacostraca</taxon>
        <taxon>Peracarida</taxon>
        <taxon>Amphipoda</taxon>
        <taxon>Senticaudata</taxon>
        <taxon>Talitrida</taxon>
        <taxon>Talitroidea</taxon>
        <taxon>Hyalellidae</taxon>
        <taxon>Hyalella</taxon>
    </lineage>
</organism>
<keyword evidence="7" id="KW-0539">Nucleus</keyword>
<gene>
    <name evidence="12" type="primary">LOC125178562</name>
</gene>
<dbReference type="GO" id="GO:0000977">
    <property type="term" value="F:RNA polymerase II transcription regulatory region sequence-specific DNA binding"/>
    <property type="evidence" value="ECO:0007669"/>
    <property type="project" value="TreeGrafter"/>
</dbReference>
<evidence type="ECO:0000256" key="9">
    <source>
        <dbReference type="SAM" id="MobiDB-lite"/>
    </source>
</evidence>
<dbReference type="Proteomes" id="UP000694843">
    <property type="component" value="Unplaced"/>
</dbReference>
<dbReference type="InterPro" id="IPR001781">
    <property type="entry name" value="Znf_LIM"/>
</dbReference>
<dbReference type="SMART" id="SM00132">
    <property type="entry name" value="LIM"/>
    <property type="match status" value="1"/>
</dbReference>
<evidence type="ECO:0000256" key="8">
    <source>
        <dbReference type="PROSITE-ProRule" id="PRU00125"/>
    </source>
</evidence>
<dbReference type="PROSITE" id="PS50023">
    <property type="entry name" value="LIM_DOMAIN_2"/>
    <property type="match status" value="1"/>
</dbReference>
<reference evidence="12" key="1">
    <citation type="submission" date="2025-08" db="UniProtKB">
        <authorList>
            <consortium name="RefSeq"/>
        </authorList>
    </citation>
    <scope>IDENTIFICATION</scope>
    <source>
        <tissue evidence="12">Whole organism</tissue>
    </source>
</reference>
<dbReference type="GO" id="GO:0005634">
    <property type="term" value="C:nucleus"/>
    <property type="evidence" value="ECO:0007669"/>
    <property type="project" value="UniProtKB-SubCell"/>
</dbReference>
<dbReference type="SUPFAM" id="SSF57716">
    <property type="entry name" value="Glucocorticoid receptor-like (DNA-binding domain)"/>
    <property type="match status" value="1"/>
</dbReference>
<evidence type="ECO:0000313" key="11">
    <source>
        <dbReference type="Proteomes" id="UP000694843"/>
    </source>
</evidence>
<keyword evidence="6" id="KW-0371">Homeobox</keyword>
<dbReference type="Gene3D" id="2.10.110.10">
    <property type="entry name" value="Cysteine Rich Protein"/>
    <property type="match status" value="1"/>
</dbReference>
<keyword evidence="11" id="KW-1185">Reference proteome</keyword>
<name>A0A979FND8_HYAAZ</name>
<feature type="region of interest" description="Disordered" evidence="9">
    <location>
        <begin position="135"/>
        <end position="172"/>
    </location>
</feature>
<evidence type="ECO:0000256" key="7">
    <source>
        <dbReference type="ARBA" id="ARBA00023242"/>
    </source>
</evidence>
<dbReference type="PANTHER" id="PTHR24208">
    <property type="entry name" value="LIM/HOMEOBOX PROTEIN LHX"/>
    <property type="match status" value="1"/>
</dbReference>